<organism evidence="1 2">
    <name type="scientific">Acinetobacter lwoffii</name>
    <dbReference type="NCBI Taxonomy" id="28090"/>
    <lineage>
        <taxon>Bacteria</taxon>
        <taxon>Pseudomonadati</taxon>
        <taxon>Pseudomonadota</taxon>
        <taxon>Gammaproteobacteria</taxon>
        <taxon>Moraxellales</taxon>
        <taxon>Moraxellaceae</taxon>
        <taxon>Acinetobacter</taxon>
    </lineage>
</organism>
<reference evidence="1" key="1">
    <citation type="submission" date="2023-07" db="EMBL/GenBank/DDBJ databases">
        <title>Dynamics of blaOXA-23 gene transmission in Acinetobacter spp. from contaminated veterinary surfaces.</title>
        <authorList>
            <person name="Moreira Da Silva J."/>
            <person name="Menezes J."/>
            <person name="Fernandes L."/>
            <person name="Marques C."/>
            <person name="Amaral A."/>
            <person name="Timofte D."/>
            <person name="Pomba C."/>
        </authorList>
    </citation>
    <scope>NUCLEOTIDE SEQUENCE</scope>
    <source>
        <strain evidence="1">CMVB11Z4A1</strain>
    </source>
</reference>
<dbReference type="Proteomes" id="UP001242129">
    <property type="component" value="Unassembled WGS sequence"/>
</dbReference>
<gene>
    <name evidence="1" type="ORF">Q8G51_03745</name>
</gene>
<evidence type="ECO:0000313" key="1">
    <source>
        <dbReference type="EMBL" id="MDP1446967.1"/>
    </source>
</evidence>
<name>A0AAW8ANM5_ACILW</name>
<sequence>MSLEILNKEFNNYDEVFNLSFKYDFINQCYNLEIILADNLRDFIESKFLKVLFFNVSDLNISKLNGIYNQFFKMLIVNNDEGLENVFYELIQTEEDNIYCKFRDYSFELLSYIE</sequence>
<dbReference type="AlphaFoldDB" id="A0AAW8ANM5"/>
<proteinExistence type="predicted"/>
<evidence type="ECO:0000313" key="2">
    <source>
        <dbReference type="Proteomes" id="UP001242129"/>
    </source>
</evidence>
<dbReference type="RefSeq" id="WP_103801056.1">
    <property type="nucleotide sequence ID" value="NZ_CABIYT010000057.1"/>
</dbReference>
<dbReference type="EMBL" id="JAUUUS010000015">
    <property type="protein sequence ID" value="MDP1446967.1"/>
    <property type="molecule type" value="Genomic_DNA"/>
</dbReference>
<comment type="caution">
    <text evidence="1">The sequence shown here is derived from an EMBL/GenBank/DDBJ whole genome shotgun (WGS) entry which is preliminary data.</text>
</comment>
<protein>
    <submittedName>
        <fullName evidence="1">Uncharacterized protein</fullName>
    </submittedName>
</protein>
<accession>A0AAW8ANM5</accession>